<name>A0A820QZ33_9BILA</name>
<reference evidence="1" key="1">
    <citation type="submission" date="2021-02" db="EMBL/GenBank/DDBJ databases">
        <authorList>
            <person name="Nowell W R."/>
        </authorList>
    </citation>
    <scope>NUCLEOTIDE SEQUENCE</scope>
</reference>
<dbReference type="SUPFAM" id="SSF52058">
    <property type="entry name" value="L domain-like"/>
    <property type="match status" value="1"/>
</dbReference>
<proteinExistence type="predicted"/>
<dbReference type="Proteomes" id="UP000663881">
    <property type="component" value="Unassembled WGS sequence"/>
</dbReference>
<evidence type="ECO:0000313" key="1">
    <source>
        <dbReference type="EMBL" id="CAF4429213.1"/>
    </source>
</evidence>
<dbReference type="AlphaFoldDB" id="A0A820QZ33"/>
<comment type="caution">
    <text evidence="1">The sequence shown here is derived from an EMBL/GenBank/DDBJ whole genome shotgun (WGS) entry which is preliminary data.</text>
</comment>
<dbReference type="Gene3D" id="3.80.10.10">
    <property type="entry name" value="Ribonuclease Inhibitor"/>
    <property type="match status" value="1"/>
</dbReference>
<organism evidence="1 2">
    <name type="scientific">Adineta steineri</name>
    <dbReference type="NCBI Taxonomy" id="433720"/>
    <lineage>
        <taxon>Eukaryota</taxon>
        <taxon>Metazoa</taxon>
        <taxon>Spiralia</taxon>
        <taxon>Gnathifera</taxon>
        <taxon>Rotifera</taxon>
        <taxon>Eurotatoria</taxon>
        <taxon>Bdelloidea</taxon>
        <taxon>Adinetida</taxon>
        <taxon>Adinetidae</taxon>
        <taxon>Adineta</taxon>
    </lineage>
</organism>
<protein>
    <submittedName>
        <fullName evidence="1">Uncharacterized protein</fullName>
    </submittedName>
</protein>
<accession>A0A820QZ33</accession>
<sequence>MKPIDAQELIPQLKTFTYLVSLTIGNICGKTISSLELPSLKYLVLTSCKITKWMKNFNQLEKLEHTIEYDCIHDHNLIWPTSLKQLKVSYTQQGDGEIVYASLSHLSQLESLS</sequence>
<gene>
    <name evidence="1" type="ORF">OKA104_LOCUS52978</name>
</gene>
<evidence type="ECO:0000313" key="2">
    <source>
        <dbReference type="Proteomes" id="UP000663881"/>
    </source>
</evidence>
<feature type="non-terminal residue" evidence="1">
    <location>
        <position position="1"/>
    </location>
</feature>
<dbReference type="EMBL" id="CAJOAY010031935">
    <property type="protein sequence ID" value="CAF4429213.1"/>
    <property type="molecule type" value="Genomic_DNA"/>
</dbReference>
<dbReference type="InterPro" id="IPR032675">
    <property type="entry name" value="LRR_dom_sf"/>
</dbReference>